<gene>
    <name evidence="3" type="ORF">HW450_06865</name>
</gene>
<feature type="domain" description="PhoD-like phosphatase metallophosphatase" evidence="1">
    <location>
        <begin position="180"/>
        <end position="539"/>
    </location>
</feature>
<dbReference type="InterPro" id="IPR032093">
    <property type="entry name" value="PhoD_N"/>
</dbReference>
<proteinExistence type="predicted"/>
<dbReference type="Pfam" id="PF16655">
    <property type="entry name" value="PhoD_N"/>
    <property type="match status" value="1"/>
</dbReference>
<evidence type="ECO:0000259" key="2">
    <source>
        <dbReference type="Pfam" id="PF16655"/>
    </source>
</evidence>
<name>A0A7G5FBW7_9CORY</name>
<dbReference type="Gene3D" id="3.60.21.70">
    <property type="entry name" value="PhoD-like phosphatase"/>
    <property type="match status" value="1"/>
</dbReference>
<reference evidence="3 4" key="1">
    <citation type="submission" date="2020-07" db="EMBL/GenBank/DDBJ databases">
        <title>non toxigenic Corynebacterium sp. nov from a clinical source.</title>
        <authorList>
            <person name="Bernier A.-M."/>
            <person name="Bernard K."/>
        </authorList>
    </citation>
    <scope>NUCLEOTIDE SEQUENCE [LARGE SCALE GENOMIC DNA]</scope>
    <source>
        <strain evidence="4">NML 93-0612</strain>
    </source>
</reference>
<dbReference type="InterPro" id="IPR052900">
    <property type="entry name" value="Phospholipid_Metab_Enz"/>
</dbReference>
<dbReference type="AlphaFoldDB" id="A0A7G5FBW7"/>
<feature type="domain" description="Phospholipase D N-terminal" evidence="2">
    <location>
        <begin position="65"/>
        <end position="166"/>
    </location>
</feature>
<dbReference type="InterPro" id="IPR018946">
    <property type="entry name" value="PhoD-like_MPP"/>
</dbReference>
<dbReference type="CDD" id="cd07389">
    <property type="entry name" value="MPP_PhoD"/>
    <property type="match status" value="1"/>
</dbReference>
<dbReference type="InterPro" id="IPR038607">
    <property type="entry name" value="PhoD-like_sf"/>
</dbReference>
<evidence type="ECO:0000259" key="1">
    <source>
        <dbReference type="Pfam" id="PF09423"/>
    </source>
</evidence>
<dbReference type="PANTHER" id="PTHR43606">
    <property type="entry name" value="PHOSPHATASE, PUTATIVE (AFU_ORTHOLOGUE AFUA_6G08710)-RELATED"/>
    <property type="match status" value="1"/>
</dbReference>
<dbReference type="InterPro" id="IPR029052">
    <property type="entry name" value="Metallo-depent_PP-like"/>
</dbReference>
<dbReference type="Pfam" id="PF09423">
    <property type="entry name" value="PhoD"/>
    <property type="match status" value="1"/>
</dbReference>
<dbReference type="Gene3D" id="2.60.40.380">
    <property type="entry name" value="Purple acid phosphatase-like, N-terminal"/>
    <property type="match status" value="1"/>
</dbReference>
<keyword evidence="4" id="KW-1185">Reference proteome</keyword>
<dbReference type="SUPFAM" id="SSF56300">
    <property type="entry name" value="Metallo-dependent phosphatases"/>
    <property type="match status" value="1"/>
</dbReference>
<dbReference type="PANTHER" id="PTHR43606:SF2">
    <property type="entry name" value="ALKALINE PHOSPHATASE FAMILY PROTEIN (AFU_ORTHOLOGUE AFUA_5G03860)"/>
    <property type="match status" value="1"/>
</dbReference>
<dbReference type="EMBL" id="CP059833">
    <property type="protein sequence ID" value="QMV84108.1"/>
    <property type="molecule type" value="Genomic_DNA"/>
</dbReference>
<organism evidence="3 4">
    <name type="scientific">Corynebacterium hindlerae</name>
    <dbReference type="NCBI Taxonomy" id="699041"/>
    <lineage>
        <taxon>Bacteria</taxon>
        <taxon>Bacillati</taxon>
        <taxon>Actinomycetota</taxon>
        <taxon>Actinomycetes</taxon>
        <taxon>Mycobacteriales</taxon>
        <taxon>Corynebacteriaceae</taxon>
        <taxon>Corynebacterium</taxon>
    </lineage>
</organism>
<protein>
    <submittedName>
        <fullName evidence="3">Alkaline phosphatase D family protein</fullName>
    </submittedName>
</protein>
<evidence type="ECO:0000313" key="3">
    <source>
        <dbReference type="EMBL" id="QMV84108.1"/>
    </source>
</evidence>
<accession>A0A7G5FBW7</accession>
<dbReference type="PROSITE" id="PS51318">
    <property type="entry name" value="TAT"/>
    <property type="match status" value="1"/>
</dbReference>
<dbReference type="Proteomes" id="UP000515570">
    <property type="component" value="Chromosome"/>
</dbReference>
<sequence>MGPLFTQSTRRTFLRGSLGIGALAMLPGSLNQANAGNFSELINQELYERHEPNPLNPAEFRPFMHGVASGDPLSHSVVLWTRVTPSPEAVPGSDKGPAVRLRWEVAKDVDFENIVVDGLVTATAEHDHTVHVEPWGLEPYTEYFYRFMIADGEHSGAMSAIGRTKTAPAPAETPGQLNWAVCSCANFESGYFSAYSDIARKAANNELDMVIHLGDYIYEYASGSHAGKHGVVRSHEPTWEIVTLADYRTRYGRYRRDFELQAAHAAVPWVVMWDDHEIANNTGENGAPGHTGWHGDWEQRRASAMQAYLEWLPVRGQAPSQGGHIYRRLQFGTLAELTMLDLRSYRDQPERLNVKRALSEQRTIMGAEQSDWLQRTLEQPQARWNIVGTSVMLTPVSLVNVDSRMGKAVQRLIGDGCEGLPYNLDQWDGYVADRARLMRHLAARKQQHPDVGTVFLAGDIHSEWAADLYHEGDVVAAELVCTSVSAANIDDALGLPVDSPPSVETERHILRSNPHVQHVDMDAHGYSVVTVTSAGVSMTYHRVAEVTEAGSPIAPASTARYDGYAVTIA</sequence>
<dbReference type="RefSeq" id="WP_182384918.1">
    <property type="nucleotide sequence ID" value="NZ_CP059833.1"/>
</dbReference>
<dbReference type="InterPro" id="IPR006311">
    <property type="entry name" value="TAT_signal"/>
</dbReference>
<evidence type="ECO:0000313" key="4">
    <source>
        <dbReference type="Proteomes" id="UP000515570"/>
    </source>
</evidence>